<dbReference type="AlphaFoldDB" id="A0A5J6V7W7"/>
<dbReference type="InterPro" id="IPR011322">
    <property type="entry name" value="N-reg_PII-like_a/b"/>
</dbReference>
<dbReference type="SUPFAM" id="SSF54913">
    <property type="entry name" value="GlnB-like"/>
    <property type="match status" value="1"/>
</dbReference>
<dbReference type="PANTHER" id="PTHR23419">
    <property type="entry name" value="DIVALENT CATION TOLERANCE CUTA-RELATED"/>
    <property type="match status" value="1"/>
</dbReference>
<keyword evidence="3" id="KW-1185">Reference proteome</keyword>
<sequence>MTNENGSGAAGGTTWPSAHISAAPALLEVRAAVPDTETGLALAHSLVAQQLAACVQVIGPITSVYSWQGEAQQGDEWLLLMKTTEDAFEAVSAVILAEHPYEVPEILGVRVTHALPAYAEWVRKHSDGISDAQLLHPHE</sequence>
<dbReference type="InterPro" id="IPR015867">
    <property type="entry name" value="N-reg_PII/ATP_PRibTrfase_C"/>
</dbReference>
<evidence type="ECO:0000313" key="2">
    <source>
        <dbReference type="EMBL" id="QFG69657.1"/>
    </source>
</evidence>
<evidence type="ECO:0000313" key="3">
    <source>
        <dbReference type="Proteomes" id="UP000326546"/>
    </source>
</evidence>
<comment type="similarity">
    <text evidence="1">Belongs to the CutA family.</text>
</comment>
<organism evidence="2 3">
    <name type="scientific">Ornithinimicrobium pratense</name>
    <dbReference type="NCBI Taxonomy" id="2593973"/>
    <lineage>
        <taxon>Bacteria</taxon>
        <taxon>Bacillati</taxon>
        <taxon>Actinomycetota</taxon>
        <taxon>Actinomycetes</taxon>
        <taxon>Micrococcales</taxon>
        <taxon>Ornithinimicrobiaceae</taxon>
        <taxon>Ornithinimicrobium</taxon>
    </lineage>
</organism>
<dbReference type="PANTHER" id="PTHR23419:SF8">
    <property type="entry name" value="FI09726P"/>
    <property type="match status" value="1"/>
</dbReference>
<dbReference type="Pfam" id="PF03091">
    <property type="entry name" value="CutA1"/>
    <property type="match status" value="1"/>
</dbReference>
<dbReference type="GO" id="GO:0010038">
    <property type="term" value="P:response to metal ion"/>
    <property type="evidence" value="ECO:0007669"/>
    <property type="project" value="InterPro"/>
</dbReference>
<gene>
    <name evidence="2" type="ORF">FY030_13975</name>
</gene>
<protein>
    <submittedName>
        <fullName evidence="2">Divalent-cation tolerance protein CutA</fullName>
    </submittedName>
</protein>
<dbReference type="EMBL" id="CP044427">
    <property type="protein sequence ID" value="QFG69657.1"/>
    <property type="molecule type" value="Genomic_DNA"/>
</dbReference>
<dbReference type="KEGG" id="serw:FY030_13975"/>
<dbReference type="RefSeq" id="WP_158062141.1">
    <property type="nucleotide sequence ID" value="NZ_CP044427.1"/>
</dbReference>
<name>A0A5J6V7W7_9MICO</name>
<dbReference type="OrthoDB" id="37622at2"/>
<dbReference type="GO" id="GO:0005507">
    <property type="term" value="F:copper ion binding"/>
    <property type="evidence" value="ECO:0007669"/>
    <property type="project" value="TreeGrafter"/>
</dbReference>
<dbReference type="Proteomes" id="UP000326546">
    <property type="component" value="Chromosome"/>
</dbReference>
<dbReference type="Gene3D" id="3.30.70.120">
    <property type="match status" value="1"/>
</dbReference>
<dbReference type="InterPro" id="IPR004323">
    <property type="entry name" value="Ion_tolerance_CutA"/>
</dbReference>
<evidence type="ECO:0000256" key="1">
    <source>
        <dbReference type="ARBA" id="ARBA00010169"/>
    </source>
</evidence>
<reference evidence="2 3" key="1">
    <citation type="submission" date="2019-09" db="EMBL/GenBank/DDBJ databases">
        <title>Serinicoccus pratensis sp. nov., isolated from meadow soil.</title>
        <authorList>
            <person name="Zhang W."/>
        </authorList>
    </citation>
    <scope>NUCLEOTIDE SEQUENCE [LARGE SCALE GENOMIC DNA]</scope>
    <source>
        <strain evidence="2 3">W204</strain>
    </source>
</reference>
<proteinExistence type="inferred from homology"/>
<accession>A0A5J6V7W7</accession>